<protein>
    <recommendedName>
        <fullName evidence="2">DUF2922 domain-containing protein</fullName>
    </recommendedName>
</protein>
<dbReference type="AlphaFoldDB" id="A0A5B8RL71"/>
<evidence type="ECO:0008006" key="2">
    <source>
        <dbReference type="Google" id="ProtNLM"/>
    </source>
</evidence>
<evidence type="ECO:0000313" key="1">
    <source>
        <dbReference type="EMBL" id="QEA08055.1"/>
    </source>
</evidence>
<dbReference type="InterPro" id="IPR021321">
    <property type="entry name" value="DUF2922"/>
</dbReference>
<name>A0A5B8RL71_9ZZZZ</name>
<gene>
    <name evidence="1" type="ORF">KBTEX_04423</name>
</gene>
<proteinExistence type="predicted"/>
<reference evidence="1" key="1">
    <citation type="submission" date="2019-06" db="EMBL/GenBank/DDBJ databases">
        <authorList>
            <person name="Murdoch R.W."/>
            <person name="Fathepure B."/>
        </authorList>
    </citation>
    <scope>NUCLEOTIDE SEQUENCE</scope>
</reference>
<dbReference type="Pfam" id="PF11148">
    <property type="entry name" value="DUF2922"/>
    <property type="match status" value="1"/>
</dbReference>
<dbReference type="EMBL" id="MN079701">
    <property type="protein sequence ID" value="QEA08055.1"/>
    <property type="molecule type" value="Genomic_DNA"/>
</dbReference>
<sequence length="72" mass="7892">MAKKIELKFENEEGRTVTYSLNDPVEPFDETAVNAAMDEILSANAFTSSGGDLMAKKSARIVERNVTEIPLS</sequence>
<accession>A0A5B8RL71</accession>
<organism evidence="1">
    <name type="scientific">uncultured organism</name>
    <dbReference type="NCBI Taxonomy" id="155900"/>
    <lineage>
        <taxon>unclassified sequences</taxon>
        <taxon>environmental samples</taxon>
    </lineage>
</organism>